<keyword evidence="3" id="KW-1185">Reference proteome</keyword>
<gene>
    <name evidence="2" type="ORF">Val02_90080</name>
</gene>
<dbReference type="SUPFAM" id="SSF50370">
    <property type="entry name" value="Ricin B-like lectins"/>
    <property type="match status" value="1"/>
</dbReference>
<evidence type="ECO:0000256" key="1">
    <source>
        <dbReference type="SAM" id="MobiDB-lite"/>
    </source>
</evidence>
<dbReference type="CDD" id="cd00161">
    <property type="entry name" value="beta-trefoil_Ricin-like"/>
    <property type="match status" value="1"/>
</dbReference>
<feature type="compositionally biased region" description="Polar residues" evidence="1">
    <location>
        <begin position="246"/>
        <end position="255"/>
    </location>
</feature>
<sequence>MTDHTSGPNFRGPDPGRADSPAAFVTQMRQLKEWSGLGFKQLEQRAERAGSPLPHSTLSAALGRGSLPRADLLEAFVRACGCDDETVDAWLAARSRLAGGVTPAPAPPLPAGSLPATPEWPAARRGTTVYAVVPAHAFVQADGSGAPVAVPASVRRALGRITPAPVRRGGWLVRVCTSALAILTLALFSVTASQSGHNVANNTPAAPPVADRSPSEAPQVAAAPLASASGSGAPGSSAASPSASATTSIGPHQPSNGFYRLRPVHSYKAKMCVGLAESGSRLILAQEACSKSDELHFALEYAGRSVERIKPRSTRFGKDACVSVVDTGAYNGVHLNRCGDLRSVQLFWTERTRTLPGAGVAYRLRPTAHPAKCLSVDKRSSAKGALLVEQDCTGGNYQEFALEKA</sequence>
<feature type="compositionally biased region" description="Low complexity" evidence="1">
    <location>
        <begin position="198"/>
        <end position="210"/>
    </location>
</feature>
<dbReference type="PROSITE" id="PS50231">
    <property type="entry name" value="RICIN_B_LECTIN"/>
    <property type="match status" value="1"/>
</dbReference>
<dbReference type="Proteomes" id="UP000619260">
    <property type="component" value="Unassembled WGS sequence"/>
</dbReference>
<accession>A0A8J4DXI3</accession>
<feature type="region of interest" description="Disordered" evidence="1">
    <location>
        <begin position="1"/>
        <end position="21"/>
    </location>
</feature>
<dbReference type="Gene3D" id="2.80.10.50">
    <property type="match status" value="1"/>
</dbReference>
<feature type="compositionally biased region" description="Low complexity" evidence="1">
    <location>
        <begin position="221"/>
        <end position="245"/>
    </location>
</feature>
<evidence type="ECO:0008006" key="4">
    <source>
        <dbReference type="Google" id="ProtNLM"/>
    </source>
</evidence>
<organism evidence="2 3">
    <name type="scientific">Virgisporangium aliadipatigenens</name>
    <dbReference type="NCBI Taxonomy" id="741659"/>
    <lineage>
        <taxon>Bacteria</taxon>
        <taxon>Bacillati</taxon>
        <taxon>Actinomycetota</taxon>
        <taxon>Actinomycetes</taxon>
        <taxon>Micromonosporales</taxon>
        <taxon>Micromonosporaceae</taxon>
        <taxon>Virgisporangium</taxon>
    </lineage>
</organism>
<name>A0A8J4DXI3_9ACTN</name>
<dbReference type="EMBL" id="BOPF01000065">
    <property type="protein sequence ID" value="GIJ52122.1"/>
    <property type="molecule type" value="Genomic_DNA"/>
</dbReference>
<feature type="region of interest" description="Disordered" evidence="1">
    <location>
        <begin position="196"/>
        <end position="255"/>
    </location>
</feature>
<protein>
    <recommendedName>
        <fullName evidence="4">Ricin B lectin domain-containing protein</fullName>
    </recommendedName>
</protein>
<evidence type="ECO:0000313" key="2">
    <source>
        <dbReference type="EMBL" id="GIJ52122.1"/>
    </source>
</evidence>
<comment type="caution">
    <text evidence="2">The sequence shown here is derived from an EMBL/GenBank/DDBJ whole genome shotgun (WGS) entry which is preliminary data.</text>
</comment>
<dbReference type="AlphaFoldDB" id="A0A8J4DXI3"/>
<dbReference type="InterPro" id="IPR035992">
    <property type="entry name" value="Ricin_B-like_lectins"/>
</dbReference>
<proteinExistence type="predicted"/>
<evidence type="ECO:0000313" key="3">
    <source>
        <dbReference type="Proteomes" id="UP000619260"/>
    </source>
</evidence>
<dbReference type="Pfam" id="PF13560">
    <property type="entry name" value="HTH_31"/>
    <property type="match status" value="1"/>
</dbReference>
<reference evidence="2" key="1">
    <citation type="submission" date="2021-01" db="EMBL/GenBank/DDBJ databases">
        <title>Whole genome shotgun sequence of Virgisporangium aliadipatigenens NBRC 105644.</title>
        <authorList>
            <person name="Komaki H."/>
            <person name="Tamura T."/>
        </authorList>
    </citation>
    <scope>NUCLEOTIDE SEQUENCE</scope>
    <source>
        <strain evidence="2">NBRC 105644</strain>
    </source>
</reference>